<reference evidence="4 5" key="1">
    <citation type="submission" date="2019-12" db="EMBL/GenBank/DDBJ databases">
        <title>Draft genome sequencing of Halomonas alimentaria DSM 15356.</title>
        <authorList>
            <person name="Pandiyan K."/>
            <person name="Kushwaha P."/>
            <person name="Gowdham M."/>
            <person name="Chakdar H."/>
            <person name="Singh A."/>
            <person name="Kumar M."/>
            <person name="Saxena A.K."/>
        </authorList>
    </citation>
    <scope>NUCLEOTIDE SEQUENCE [LARGE SCALE GENOMIC DNA]</scope>
    <source>
        <strain evidence="4 5">DSM 15356</strain>
    </source>
</reference>
<dbReference type="GO" id="GO:0043590">
    <property type="term" value="C:bacterial nucleoid"/>
    <property type="evidence" value="ECO:0007669"/>
    <property type="project" value="TreeGrafter"/>
</dbReference>
<dbReference type="RefSeq" id="WP_161430479.1">
    <property type="nucleotide sequence ID" value="NZ_WUTT01000001.1"/>
</dbReference>
<comment type="similarity">
    <text evidence="2">Belongs to the YejK family.</text>
</comment>
<organism evidence="4 5">
    <name type="scientific">Halomonas alimentaria</name>
    <dbReference type="NCBI Taxonomy" id="147248"/>
    <lineage>
        <taxon>Bacteria</taxon>
        <taxon>Pseudomonadati</taxon>
        <taxon>Pseudomonadota</taxon>
        <taxon>Gammaproteobacteria</taxon>
        <taxon>Oceanospirillales</taxon>
        <taxon>Halomonadaceae</taxon>
        <taxon>Halomonas</taxon>
    </lineage>
</organism>
<dbReference type="PANTHER" id="PTHR38772">
    <property type="match status" value="1"/>
</dbReference>
<name>A0A7X4W316_9GAMM</name>
<evidence type="ECO:0000256" key="1">
    <source>
        <dbReference type="ARBA" id="ARBA00004453"/>
    </source>
</evidence>
<comment type="subcellular location">
    <subcellularLocation>
        <location evidence="1">Cytoplasm</location>
        <location evidence="1">Nucleoid</location>
    </subcellularLocation>
</comment>
<keyword evidence="3" id="KW-0963">Cytoplasm</keyword>
<dbReference type="Proteomes" id="UP000487929">
    <property type="component" value="Unassembled WGS sequence"/>
</dbReference>
<dbReference type="GO" id="GO:0003690">
    <property type="term" value="F:double-stranded DNA binding"/>
    <property type="evidence" value="ECO:0007669"/>
    <property type="project" value="TreeGrafter"/>
</dbReference>
<proteinExistence type="inferred from homology"/>
<dbReference type="AlphaFoldDB" id="A0A7X4W316"/>
<keyword evidence="5" id="KW-1185">Reference proteome</keyword>
<dbReference type="EMBL" id="WUTT01000001">
    <property type="protein sequence ID" value="NAW33448.1"/>
    <property type="molecule type" value="Genomic_DNA"/>
</dbReference>
<comment type="caution">
    <text evidence="4">The sequence shown here is derived from an EMBL/GenBank/DDBJ whole genome shotgun (WGS) entry which is preliminary data.</text>
</comment>
<evidence type="ECO:0000256" key="2">
    <source>
        <dbReference type="ARBA" id="ARBA00009035"/>
    </source>
</evidence>
<evidence type="ECO:0000313" key="5">
    <source>
        <dbReference type="Proteomes" id="UP000487929"/>
    </source>
</evidence>
<gene>
    <name evidence="4" type="ORF">GRB96_03290</name>
</gene>
<evidence type="ECO:0000256" key="3">
    <source>
        <dbReference type="ARBA" id="ARBA00022490"/>
    </source>
</evidence>
<dbReference type="GO" id="GO:0003727">
    <property type="term" value="F:single-stranded RNA binding"/>
    <property type="evidence" value="ECO:0007669"/>
    <property type="project" value="TreeGrafter"/>
</dbReference>
<sequence>MPILNAIVHRIEKAGDAPARLLAASEPLSASDTLEAMLEGLTRAYHAKSKAWGHFSDTTTEAGNVEGEEADAPASALAAEITDYLADKRDFVTLTRGIAERLARLLDAHLSVSGDLMVLDTRFGDARFLTLALLHHREGFAIDGDLQPVPARQLNLTQMSLAARLDISQWQSGDSRQYLSWTRERGGKALAEGFAALLGGVEGVDAPGETRTLLKAFSDYVEKEDLAEEASREKTETLVDYASEQASRGEPVTLEELSGLLDEQQPKAFYDHIRNADYGLSPEIPPDRKTLNQFKRFTGRAGGVSISFDSHLLGSSVEYDEHSDRLIIKQVPKQLKEQLKRQG</sequence>
<dbReference type="OrthoDB" id="9131762at2"/>
<accession>A0A7X4W316</accession>
<protein>
    <submittedName>
        <fullName evidence="4">Nucleoid-associated protein YejK</fullName>
    </submittedName>
</protein>
<dbReference type="PANTHER" id="PTHR38772:SF1">
    <property type="entry name" value="NUCLEOID-ASSOCIATED PROTEIN YEJK"/>
    <property type="match status" value="1"/>
</dbReference>
<evidence type="ECO:0000313" key="4">
    <source>
        <dbReference type="EMBL" id="NAW33448.1"/>
    </source>
</evidence>
<dbReference type="InterPro" id="IPR007358">
    <property type="entry name" value="Nucleoid_associated_NdpA"/>
</dbReference>
<dbReference type="Pfam" id="PF04245">
    <property type="entry name" value="NA37"/>
    <property type="match status" value="1"/>
</dbReference>